<dbReference type="SUPFAM" id="SSF53335">
    <property type="entry name" value="S-adenosyl-L-methionine-dependent methyltransferases"/>
    <property type="match status" value="1"/>
</dbReference>
<dbReference type="Proteomes" id="UP000494245">
    <property type="component" value="Unassembled WGS sequence"/>
</dbReference>
<name>A0A6V8LQN1_9BACT</name>
<proteinExistence type="predicted"/>
<reference evidence="3 4" key="2">
    <citation type="submission" date="2020-05" db="EMBL/GenBank/DDBJ databases">
        <title>Draft genome sequence of Desulfovibrio sp. strainFSS-1.</title>
        <authorList>
            <person name="Shimoshige H."/>
            <person name="Kobayashi H."/>
            <person name="Maekawa T."/>
        </authorList>
    </citation>
    <scope>NUCLEOTIDE SEQUENCE [LARGE SCALE GENOMIC DNA]</scope>
    <source>
        <strain evidence="3 4">SIID29052-01</strain>
    </source>
</reference>
<keyword evidence="4" id="KW-1185">Reference proteome</keyword>
<dbReference type="Gene3D" id="3.40.50.150">
    <property type="entry name" value="Vaccinia Virus protein VP39"/>
    <property type="match status" value="1"/>
</dbReference>
<evidence type="ECO:0000313" key="4">
    <source>
        <dbReference type="Proteomes" id="UP000494245"/>
    </source>
</evidence>
<dbReference type="PANTHER" id="PTHR37524">
    <property type="entry name" value="RIBOSOMAL RNA LARGE SUBUNIT METHYLTRANSFERASE M"/>
    <property type="match status" value="1"/>
</dbReference>
<dbReference type="Pfam" id="PF01728">
    <property type="entry name" value="FtsJ"/>
    <property type="match status" value="1"/>
</dbReference>
<comment type="caution">
    <text evidence="3">The sequence shown here is derived from an EMBL/GenBank/DDBJ whole genome shotgun (WGS) entry which is preliminary data.</text>
</comment>
<dbReference type="AlphaFoldDB" id="A0A6V8LQN1"/>
<evidence type="ECO:0000256" key="1">
    <source>
        <dbReference type="SAM" id="MobiDB-lite"/>
    </source>
</evidence>
<dbReference type="EC" id="2.1.1.186" evidence="3"/>
<feature type="domain" description="Ribosomal RNA methyltransferase FtsJ" evidence="2">
    <location>
        <begin position="148"/>
        <end position="236"/>
    </location>
</feature>
<reference evidence="3 4" key="1">
    <citation type="submission" date="2020-04" db="EMBL/GenBank/DDBJ databases">
        <authorList>
            <consortium name="Desulfovibrio sp. FSS-1 genome sequencing consortium"/>
            <person name="Shimoshige H."/>
            <person name="Kobayashi H."/>
            <person name="Maekawa T."/>
        </authorList>
    </citation>
    <scope>NUCLEOTIDE SEQUENCE [LARGE SCALE GENOMIC DNA]</scope>
    <source>
        <strain evidence="3 4">SIID29052-01</strain>
    </source>
</reference>
<dbReference type="InterPro" id="IPR029063">
    <property type="entry name" value="SAM-dependent_MTases_sf"/>
</dbReference>
<dbReference type="GO" id="GO:0008168">
    <property type="term" value="F:methyltransferase activity"/>
    <property type="evidence" value="ECO:0007669"/>
    <property type="project" value="UniProtKB-KW"/>
</dbReference>
<evidence type="ECO:0000313" key="3">
    <source>
        <dbReference type="EMBL" id="GFK94803.1"/>
    </source>
</evidence>
<keyword evidence="3" id="KW-0489">Methyltransferase</keyword>
<keyword evidence="3" id="KW-0808">Transferase</keyword>
<protein>
    <submittedName>
        <fullName evidence="3">Ribosomal RNA large subunit methyltransferase M</fullName>
        <ecNumber evidence="3">2.1.1.186</ecNumber>
    </submittedName>
</protein>
<organism evidence="3 4">
    <name type="scientific">Fundidesulfovibrio magnetotacticus</name>
    <dbReference type="NCBI Taxonomy" id="2730080"/>
    <lineage>
        <taxon>Bacteria</taxon>
        <taxon>Pseudomonadati</taxon>
        <taxon>Thermodesulfobacteriota</taxon>
        <taxon>Desulfovibrionia</taxon>
        <taxon>Desulfovibrionales</taxon>
        <taxon>Desulfovibrionaceae</taxon>
        <taxon>Fundidesulfovibrio</taxon>
    </lineage>
</organism>
<accession>A0A6V8LQN1</accession>
<dbReference type="PANTHER" id="PTHR37524:SF2">
    <property type="entry name" value="RIBOSOMAL RNA METHYLTRANSFERASE FTSJ DOMAIN-CONTAINING PROTEIN"/>
    <property type="match status" value="1"/>
</dbReference>
<dbReference type="EMBL" id="BLTE01000012">
    <property type="protein sequence ID" value="GFK94803.1"/>
    <property type="molecule type" value="Genomic_DNA"/>
</dbReference>
<dbReference type="RefSeq" id="WP_173085233.1">
    <property type="nucleotide sequence ID" value="NZ_BLTE01000012.1"/>
</dbReference>
<sequence>MSSDFTVYLAPKGFTDELVYELGDATEVVDRLVFAPGPPRPVAWAQNIWLNPQRIRVESITDAANKLKALQRNWALWSVRHHRRARLIEAQLPSVKPKPMAIGTPPPRAPLGSWTLLERDLLVASPACSSPFAHGEVQFLENKTDPPNRAYLKLWELFTLLEAAPKPESFCLDLGGSPGGWTWVLARLGCRVLTVDKAPLDPRIEALPGVEYRMLSAFALDPREVGPVDWLFCDVVCYPDRLWRLVDRWRTFGKARNFVCTIKFQGPTDHETAAKFWAFPGSRLVHLHNNKHELTWVLLDGEEFPTFAPEDGETPRKLGEFGMPGVEE</sequence>
<feature type="region of interest" description="Disordered" evidence="1">
    <location>
        <begin position="309"/>
        <end position="328"/>
    </location>
</feature>
<dbReference type="InterPro" id="IPR002877">
    <property type="entry name" value="RNA_MeTrfase_FtsJ_dom"/>
</dbReference>
<gene>
    <name evidence="3" type="primary">rlmM</name>
    <name evidence="3" type="ORF">NNJEOMEG_02651</name>
</gene>
<evidence type="ECO:0000259" key="2">
    <source>
        <dbReference type="Pfam" id="PF01728"/>
    </source>
</evidence>
<dbReference type="GO" id="GO:0032259">
    <property type="term" value="P:methylation"/>
    <property type="evidence" value="ECO:0007669"/>
    <property type="project" value="UniProtKB-KW"/>
</dbReference>